<dbReference type="Proteomes" id="UP001430356">
    <property type="component" value="Unassembled WGS sequence"/>
</dbReference>
<evidence type="ECO:0000256" key="2">
    <source>
        <dbReference type="ARBA" id="ARBA00022670"/>
    </source>
</evidence>
<accession>A0AAW0F6K7</accession>
<comment type="caution">
    <text evidence="5">The sequence shown here is derived from an EMBL/GenBank/DDBJ whole genome shotgun (WGS) entry which is preliminary data.</text>
</comment>
<protein>
    <submittedName>
        <fullName evidence="5">Pyroglutamyl-peptidase I (C15 family)</fullName>
    </submittedName>
</protein>
<evidence type="ECO:0000256" key="3">
    <source>
        <dbReference type="ARBA" id="ARBA00022801"/>
    </source>
</evidence>
<evidence type="ECO:0000256" key="4">
    <source>
        <dbReference type="ARBA" id="ARBA00022807"/>
    </source>
</evidence>
<evidence type="ECO:0000256" key="1">
    <source>
        <dbReference type="ARBA" id="ARBA00006641"/>
    </source>
</evidence>
<dbReference type="AlphaFoldDB" id="A0AAW0F6K7"/>
<dbReference type="GO" id="GO:0008234">
    <property type="term" value="F:cysteine-type peptidase activity"/>
    <property type="evidence" value="ECO:0007669"/>
    <property type="project" value="UniProtKB-KW"/>
</dbReference>
<dbReference type="PANTHER" id="PTHR23402:SF1">
    <property type="entry name" value="PYROGLUTAMYL-PEPTIDASE I"/>
    <property type="match status" value="1"/>
</dbReference>
<dbReference type="GO" id="GO:0006508">
    <property type="term" value="P:proteolysis"/>
    <property type="evidence" value="ECO:0007669"/>
    <property type="project" value="UniProtKB-KW"/>
</dbReference>
<dbReference type="Gene3D" id="3.40.630.20">
    <property type="entry name" value="Peptidase C15, pyroglutamyl peptidase I-like"/>
    <property type="match status" value="1"/>
</dbReference>
<dbReference type="InterPro" id="IPR016125">
    <property type="entry name" value="Peptidase_C15-like"/>
</dbReference>
<gene>
    <name evidence="5" type="ORF">NESM_000136000</name>
</gene>
<keyword evidence="4" id="KW-0788">Thiol protease</keyword>
<keyword evidence="2" id="KW-0645">Protease</keyword>
<reference evidence="5 6" key="1">
    <citation type="journal article" date="2021" name="MBio">
        <title>A New Model Trypanosomatid, Novymonas esmeraldas: Genomic Perception of Its 'Candidatus Pandoraea novymonadis' Endosymbiont.</title>
        <authorList>
            <person name="Zakharova A."/>
            <person name="Saura A."/>
            <person name="Butenko A."/>
            <person name="Podesvova L."/>
            <person name="Warmusova S."/>
            <person name="Kostygov A.Y."/>
            <person name="Nenarokova A."/>
            <person name="Lukes J."/>
            <person name="Opperdoes F.R."/>
            <person name="Yurchenko V."/>
        </authorList>
    </citation>
    <scope>NUCLEOTIDE SEQUENCE [LARGE SCALE GENOMIC DNA]</scope>
    <source>
        <strain evidence="5 6">E262AT.01</strain>
    </source>
</reference>
<sequence>MTDAKTGCIVFLTGYGPFANVKVNPSSAIAVRLVEDLQRHPSVAEVRYTELDVSVRAVAAYFAQVERDIAQILAERGGADKVKILLCHLGVHTDTTGLIRAEVQGYNELFSSVPDVDGTVLNHEPIEPEDGTAEVYHESWFGKAGTPQLEKLQELIQQLNDAITASPAHPATGAAAPHQMTTADSNSKEMVMPTFQAPSWTISRDAGRYLCNCALYRALRLQEKNPGTVYGIFIHVVNPVRGKTETDDGPIVAYNPTVMVQSEQLKNLLRGLLPMMLA</sequence>
<evidence type="ECO:0000313" key="6">
    <source>
        <dbReference type="Proteomes" id="UP001430356"/>
    </source>
</evidence>
<evidence type="ECO:0000313" key="5">
    <source>
        <dbReference type="EMBL" id="KAK7200778.1"/>
    </source>
</evidence>
<proteinExistence type="inferred from homology"/>
<dbReference type="EMBL" id="JAECZO010000008">
    <property type="protein sequence ID" value="KAK7200778.1"/>
    <property type="molecule type" value="Genomic_DNA"/>
</dbReference>
<comment type="similarity">
    <text evidence="1">Belongs to the peptidase C15 family.</text>
</comment>
<dbReference type="PANTHER" id="PTHR23402">
    <property type="entry name" value="PROTEASE FAMILY C15 PYROGLUTAMYL-PEPTIDASE I-RELATED"/>
    <property type="match status" value="1"/>
</dbReference>
<dbReference type="InterPro" id="IPR036440">
    <property type="entry name" value="Peptidase_C15-like_sf"/>
</dbReference>
<organism evidence="5 6">
    <name type="scientific">Novymonas esmeraldas</name>
    <dbReference type="NCBI Taxonomy" id="1808958"/>
    <lineage>
        <taxon>Eukaryota</taxon>
        <taxon>Discoba</taxon>
        <taxon>Euglenozoa</taxon>
        <taxon>Kinetoplastea</taxon>
        <taxon>Metakinetoplastina</taxon>
        <taxon>Trypanosomatida</taxon>
        <taxon>Trypanosomatidae</taxon>
        <taxon>Novymonas</taxon>
    </lineage>
</organism>
<keyword evidence="6" id="KW-1185">Reference proteome</keyword>
<keyword evidence="3" id="KW-0378">Hydrolase</keyword>
<dbReference type="SUPFAM" id="SSF53182">
    <property type="entry name" value="Pyrrolidone carboxyl peptidase (pyroglutamate aminopeptidase)"/>
    <property type="match status" value="1"/>
</dbReference>
<name>A0AAW0F6K7_9TRYP</name>